<dbReference type="GO" id="GO:0016787">
    <property type="term" value="F:hydrolase activity"/>
    <property type="evidence" value="ECO:0007669"/>
    <property type="project" value="UniProtKB-KW"/>
</dbReference>
<evidence type="ECO:0000256" key="1">
    <source>
        <dbReference type="ARBA" id="ARBA00022801"/>
    </source>
</evidence>
<reference evidence="3 4" key="1">
    <citation type="journal article" date="2021" name="Front. Microbiol.">
        <title>Bacterial Transformation of Aromatic Monomers in Softwood Black Liquor.</title>
        <authorList>
            <person name="Navas L.E."/>
            <person name="Dexter G."/>
            <person name="Liu J."/>
            <person name="Levy-Booth D."/>
            <person name="Cho M."/>
            <person name="Jang S.K."/>
            <person name="Mansfield S.D."/>
            <person name="Renneckar S."/>
            <person name="Mohn W.W."/>
            <person name="Eltis L.D."/>
        </authorList>
    </citation>
    <scope>NUCLEOTIDE SEQUENCE [LARGE SCALE GENOMIC DNA]</scope>
    <source>
        <strain evidence="3 4">GD02</strain>
    </source>
</reference>
<dbReference type="SUPFAM" id="SSF53474">
    <property type="entry name" value="alpha/beta-Hydrolases"/>
    <property type="match status" value="1"/>
</dbReference>
<dbReference type="AlphaFoldDB" id="A0AA46WUW2"/>
<dbReference type="Pfam" id="PF07859">
    <property type="entry name" value="Abhydrolase_3"/>
    <property type="match status" value="1"/>
</dbReference>
<dbReference type="InterPro" id="IPR029058">
    <property type="entry name" value="AB_hydrolase_fold"/>
</dbReference>
<dbReference type="EMBL" id="CP083974">
    <property type="protein sequence ID" value="UZF44232.1"/>
    <property type="molecule type" value="Genomic_DNA"/>
</dbReference>
<dbReference type="InterPro" id="IPR013094">
    <property type="entry name" value="AB_hydrolase_3"/>
</dbReference>
<evidence type="ECO:0000259" key="2">
    <source>
        <dbReference type="Pfam" id="PF07859"/>
    </source>
</evidence>
<feature type="domain" description="Alpha/beta hydrolase fold-3" evidence="2">
    <location>
        <begin position="78"/>
        <end position="279"/>
    </location>
</feature>
<organism evidence="3 4">
    <name type="scientific">Rhodococcus rhodochrous</name>
    <dbReference type="NCBI Taxonomy" id="1829"/>
    <lineage>
        <taxon>Bacteria</taxon>
        <taxon>Bacillati</taxon>
        <taxon>Actinomycetota</taxon>
        <taxon>Actinomycetes</taxon>
        <taxon>Mycobacteriales</taxon>
        <taxon>Nocardiaceae</taxon>
        <taxon>Rhodococcus</taxon>
    </lineage>
</organism>
<dbReference type="InterPro" id="IPR050300">
    <property type="entry name" value="GDXG_lipolytic_enzyme"/>
</dbReference>
<evidence type="ECO:0000313" key="3">
    <source>
        <dbReference type="EMBL" id="UZF44232.1"/>
    </source>
</evidence>
<sequence length="307" mass="33380">MPLSPDAQRVVDNSAARMAKAMHEIPVAELRAALAASAIPVVTPIHQSRDVVVPSAGGGVRVRIYRPSDDPGLPVVQWMHSGGFAVGNLDQNEEYLRKLSIASQAVIVSVDYRLAPEHPCPAALDDCREVWEWITSAPDELRSVDVTRAVLAGESAGGALSFALSHQLRDEGLPLPAAQISLYGTAVMEVTNPEHATALLSPEDCYWFWGMYVPDPADRNSRQASPGLAPDLGGLPPALVVTAEIDPTRDGTEEYARRMQEAGVQVDLRRYEGMMHGFATMTTVLPAAKELFDRIVDYLAEVFTRQR</sequence>
<dbReference type="PANTHER" id="PTHR48081:SF8">
    <property type="entry name" value="ALPHA_BETA HYDROLASE FOLD-3 DOMAIN-CONTAINING PROTEIN-RELATED"/>
    <property type="match status" value="1"/>
</dbReference>
<dbReference type="Proteomes" id="UP001162740">
    <property type="component" value="Chromosome"/>
</dbReference>
<gene>
    <name evidence="3" type="ORF">KUM34_020570</name>
</gene>
<proteinExistence type="predicted"/>
<keyword evidence="1 3" id="KW-0378">Hydrolase</keyword>
<protein>
    <submittedName>
        <fullName evidence="3">Alpha/beta hydrolase</fullName>
    </submittedName>
</protein>
<accession>A0AA46WUW2</accession>
<dbReference type="Gene3D" id="3.40.50.1820">
    <property type="entry name" value="alpha/beta hydrolase"/>
    <property type="match status" value="1"/>
</dbReference>
<dbReference type="PANTHER" id="PTHR48081">
    <property type="entry name" value="AB HYDROLASE SUPERFAMILY PROTEIN C4A8.06C"/>
    <property type="match status" value="1"/>
</dbReference>
<name>A0AA46WUW2_RHORH</name>
<evidence type="ECO:0000313" key="4">
    <source>
        <dbReference type="Proteomes" id="UP001162740"/>
    </source>
</evidence>
<dbReference type="RefSeq" id="WP_229579522.1">
    <property type="nucleotide sequence ID" value="NZ_CP083974.1"/>
</dbReference>